<feature type="non-terminal residue" evidence="3">
    <location>
        <position position="1"/>
    </location>
</feature>
<name>A0AA38GZ04_TAXCH</name>
<evidence type="ECO:0000313" key="4">
    <source>
        <dbReference type="Proteomes" id="UP000824469"/>
    </source>
</evidence>
<comment type="caution">
    <text evidence="3">The sequence shown here is derived from an EMBL/GenBank/DDBJ whole genome shotgun (WGS) entry which is preliminary data.</text>
</comment>
<dbReference type="GO" id="GO:0045053">
    <property type="term" value="P:protein retention in Golgi apparatus"/>
    <property type="evidence" value="ECO:0007669"/>
    <property type="project" value="TreeGrafter"/>
</dbReference>
<evidence type="ECO:0000313" key="3">
    <source>
        <dbReference type="EMBL" id="KAH9330467.1"/>
    </source>
</evidence>
<reference evidence="3 4" key="1">
    <citation type="journal article" date="2021" name="Nat. Plants">
        <title>The Taxus genome provides insights into paclitaxel biosynthesis.</title>
        <authorList>
            <person name="Xiong X."/>
            <person name="Gou J."/>
            <person name="Liao Q."/>
            <person name="Li Y."/>
            <person name="Zhou Q."/>
            <person name="Bi G."/>
            <person name="Li C."/>
            <person name="Du R."/>
            <person name="Wang X."/>
            <person name="Sun T."/>
            <person name="Guo L."/>
            <person name="Liang H."/>
            <person name="Lu P."/>
            <person name="Wu Y."/>
            <person name="Zhang Z."/>
            <person name="Ro D.K."/>
            <person name="Shang Y."/>
            <person name="Huang S."/>
            <person name="Yan J."/>
        </authorList>
    </citation>
    <scope>NUCLEOTIDE SEQUENCE [LARGE SCALE GENOMIC DNA]</scope>
    <source>
        <strain evidence="3">Ta-2019</strain>
    </source>
</reference>
<keyword evidence="4" id="KW-1185">Reference proteome</keyword>
<feature type="non-terminal residue" evidence="3">
    <location>
        <position position="267"/>
    </location>
</feature>
<dbReference type="PANTHER" id="PTHR16166:SF143">
    <property type="entry name" value="PROTEIN SORTING-ASSOCIATED PROTEIN, PUTATIVE (DUF1162)-RELATED"/>
    <property type="match status" value="1"/>
</dbReference>
<dbReference type="GO" id="GO:0006623">
    <property type="term" value="P:protein targeting to vacuole"/>
    <property type="evidence" value="ECO:0007669"/>
    <property type="project" value="TreeGrafter"/>
</dbReference>
<dbReference type="EMBL" id="JAHRHJ020000001">
    <property type="protein sequence ID" value="KAH9330467.1"/>
    <property type="molecule type" value="Genomic_DNA"/>
</dbReference>
<gene>
    <name evidence="3" type="ORF">KI387_002575</name>
</gene>
<dbReference type="AlphaFoldDB" id="A0AA38GZ04"/>
<dbReference type="Proteomes" id="UP000824469">
    <property type="component" value="Unassembled WGS sequence"/>
</dbReference>
<organism evidence="3 4">
    <name type="scientific">Taxus chinensis</name>
    <name type="common">Chinese yew</name>
    <name type="synonym">Taxus wallichiana var. chinensis</name>
    <dbReference type="NCBI Taxonomy" id="29808"/>
    <lineage>
        <taxon>Eukaryota</taxon>
        <taxon>Viridiplantae</taxon>
        <taxon>Streptophyta</taxon>
        <taxon>Embryophyta</taxon>
        <taxon>Tracheophyta</taxon>
        <taxon>Spermatophyta</taxon>
        <taxon>Pinopsida</taxon>
        <taxon>Pinidae</taxon>
        <taxon>Conifers II</taxon>
        <taxon>Cupressales</taxon>
        <taxon>Taxaceae</taxon>
        <taxon>Taxus</taxon>
    </lineage>
</organism>
<dbReference type="InterPro" id="IPR026847">
    <property type="entry name" value="VPS13"/>
</dbReference>
<sequence>WGAEAVGAREWAGKRANLAAAELAKLSRRVCDNQAGQSFMSHLSAKIIDNIQVTIKNVHIRYVDQKPDSKVHFSFGLRFSTLTIMTSDARAYSSSARNPAGGKLKGGQVHKLVEIRDMGLYWNSREEYSNETAMGDTFGIDLFSDLSPDIGEFNYILKPLDATLSLMVSKSGRFESGSPQYAVALDLNDLVLTFDDMQIYQMLMLWDGVSICRLREKFGRFRPWSLPFLHRTGTGWQRHWWQYAINAVLFDLHKKLRCISWSYFGLR</sequence>
<dbReference type="InterPro" id="IPR026854">
    <property type="entry name" value="VPS13_N"/>
</dbReference>
<keyword evidence="1" id="KW-0813">Transport</keyword>
<evidence type="ECO:0000256" key="1">
    <source>
        <dbReference type="ARBA" id="ARBA00022448"/>
    </source>
</evidence>
<protein>
    <recommendedName>
        <fullName evidence="2">Chorein N-terminal domain-containing protein</fullName>
    </recommendedName>
</protein>
<evidence type="ECO:0000259" key="2">
    <source>
        <dbReference type="Pfam" id="PF12624"/>
    </source>
</evidence>
<feature type="domain" description="Chorein N-terminal" evidence="2">
    <location>
        <begin position="36"/>
        <end position="264"/>
    </location>
</feature>
<accession>A0AA38GZ04</accession>
<dbReference type="PANTHER" id="PTHR16166">
    <property type="entry name" value="VACUOLAR PROTEIN SORTING-ASSOCIATED PROTEIN VPS13"/>
    <property type="match status" value="1"/>
</dbReference>
<dbReference type="Pfam" id="PF12624">
    <property type="entry name" value="VPS13_N"/>
    <property type="match status" value="1"/>
</dbReference>
<proteinExistence type="predicted"/>